<name>A0ABR4ES53_9PEZI</name>
<keyword evidence="4" id="KW-1185">Reference proteome</keyword>
<evidence type="ECO:0000256" key="1">
    <source>
        <dbReference type="SAM" id="MobiDB-lite"/>
    </source>
</evidence>
<organism evidence="3 4">
    <name type="scientific">Diaporthe vaccinii</name>
    <dbReference type="NCBI Taxonomy" id="105482"/>
    <lineage>
        <taxon>Eukaryota</taxon>
        <taxon>Fungi</taxon>
        <taxon>Dikarya</taxon>
        <taxon>Ascomycota</taxon>
        <taxon>Pezizomycotina</taxon>
        <taxon>Sordariomycetes</taxon>
        <taxon>Sordariomycetidae</taxon>
        <taxon>Diaporthales</taxon>
        <taxon>Diaporthaceae</taxon>
        <taxon>Diaporthe</taxon>
        <taxon>Diaporthe eres species complex</taxon>
    </lineage>
</organism>
<gene>
    <name evidence="3" type="ORF">FJTKL_08218</name>
</gene>
<reference evidence="3 4" key="1">
    <citation type="submission" date="2024-03" db="EMBL/GenBank/DDBJ databases">
        <title>A high-quality draft genome sequence of Diaporthe vaccinii, a causative agent of upright dieback and viscid rot disease in cranberry plants.</title>
        <authorList>
            <person name="Sarrasin M."/>
            <person name="Lang B.F."/>
            <person name="Burger G."/>
        </authorList>
    </citation>
    <scope>NUCLEOTIDE SEQUENCE [LARGE SCALE GENOMIC DNA]</scope>
    <source>
        <strain evidence="3 4">IS7</strain>
    </source>
</reference>
<keyword evidence="2" id="KW-0812">Transmembrane</keyword>
<dbReference type="Proteomes" id="UP001600888">
    <property type="component" value="Unassembled WGS sequence"/>
</dbReference>
<accession>A0ABR4ES53</accession>
<keyword evidence="2" id="KW-1133">Transmembrane helix</keyword>
<comment type="caution">
    <text evidence="3">The sequence shown here is derived from an EMBL/GenBank/DDBJ whole genome shotgun (WGS) entry which is preliminary data.</text>
</comment>
<evidence type="ECO:0000313" key="4">
    <source>
        <dbReference type="Proteomes" id="UP001600888"/>
    </source>
</evidence>
<feature type="transmembrane region" description="Helical" evidence="2">
    <location>
        <begin position="113"/>
        <end position="133"/>
    </location>
</feature>
<proteinExistence type="predicted"/>
<keyword evidence="2" id="KW-0472">Membrane</keyword>
<evidence type="ECO:0000256" key="2">
    <source>
        <dbReference type="SAM" id="Phobius"/>
    </source>
</evidence>
<feature type="region of interest" description="Disordered" evidence="1">
    <location>
        <begin position="29"/>
        <end position="59"/>
    </location>
</feature>
<protein>
    <submittedName>
        <fullName evidence="3">Uncharacterized protein</fullName>
    </submittedName>
</protein>
<dbReference type="EMBL" id="JBAWTH010000031">
    <property type="protein sequence ID" value="KAL2285258.1"/>
    <property type="molecule type" value="Genomic_DNA"/>
</dbReference>
<evidence type="ECO:0000313" key="3">
    <source>
        <dbReference type="EMBL" id="KAL2285258.1"/>
    </source>
</evidence>
<sequence length="168" mass="18855">MSTSPVSTFKKLTTKLDAKLEKAMLKMNNRKSADKHWETAANTAKNNEPEQTNKSEQANTVDLFGNKVQRLNQMNNGNIDKQQNKAARRAVRKEKWAARRTAFKRNAKKVGKALIWPVVIVSGVVLAPVYLVAEVVFSVLSMVVMLVVRILDLIFCGPVLACLLCKEW</sequence>
<feature type="transmembrane region" description="Helical" evidence="2">
    <location>
        <begin position="139"/>
        <end position="165"/>
    </location>
</feature>